<feature type="region of interest" description="Disordered" evidence="1">
    <location>
        <begin position="63"/>
        <end position="84"/>
    </location>
</feature>
<reference evidence="3 4" key="1">
    <citation type="submission" date="2020-04" db="EMBL/GenBank/DDBJ databases">
        <title>Metagenomic profiling of ammonia- and methane-oxidizing microorganisms in a Dutch drinking water treatment plant.</title>
        <authorList>
            <person name="Poghosyan L."/>
            <person name="Leucker S."/>
        </authorList>
    </citation>
    <scope>NUCLEOTIDE SEQUENCE [LARGE SCALE GENOMIC DNA]</scope>
    <source>
        <strain evidence="3">S-RSF-IL-03</strain>
    </source>
</reference>
<dbReference type="InterPro" id="IPR005303">
    <property type="entry name" value="MOCOS_middle"/>
</dbReference>
<sequence length="283" mass="30995">MRVGTLSQLWRYPVKSMGGERLDTAALSLRGIPGDRGWAVFDESRSGVTTAKRLPPLRACRARYPSEPDSRLGSPPAEITLPDGTMVSTDSAEATLRLGELLGRAVSLCPLGPAGSEAAPRITAAGESPDTIRALMGILPGEPEADLSAFTPERLRLLRHGNFFDAYSIHLITRTTLRTLSRLAPESDWDERRFRANLLVESDDDGYPELAWVGRRLRVGTALIEVVMGCPRCVMVTLPEDDLPQDHRIMRTLVRETRHTAGIYASVVEEGGVREGDPVEVLD</sequence>
<evidence type="ECO:0000313" key="3">
    <source>
        <dbReference type="EMBL" id="NOT32962.1"/>
    </source>
</evidence>
<dbReference type="GO" id="GO:0003824">
    <property type="term" value="F:catalytic activity"/>
    <property type="evidence" value="ECO:0007669"/>
    <property type="project" value="InterPro"/>
</dbReference>
<gene>
    <name evidence="3" type="ORF">HOP12_02195</name>
</gene>
<accession>A0A849SC61</accession>
<dbReference type="PROSITE" id="PS51340">
    <property type="entry name" value="MOSC"/>
    <property type="match status" value="1"/>
</dbReference>
<dbReference type="Proteomes" id="UP000580839">
    <property type="component" value="Unassembled WGS sequence"/>
</dbReference>
<dbReference type="EMBL" id="JABFRW010000023">
    <property type="protein sequence ID" value="NOT32962.1"/>
    <property type="molecule type" value="Genomic_DNA"/>
</dbReference>
<protein>
    <submittedName>
        <fullName evidence="3">MOSC domain-containing protein</fullName>
    </submittedName>
</protein>
<comment type="caution">
    <text evidence="3">The sequence shown here is derived from an EMBL/GenBank/DDBJ whole genome shotgun (WGS) entry which is preliminary data.</text>
</comment>
<dbReference type="InterPro" id="IPR011037">
    <property type="entry name" value="Pyrv_Knase-like_insert_dom_sf"/>
</dbReference>
<dbReference type="AlphaFoldDB" id="A0A849SC61"/>
<evidence type="ECO:0000313" key="4">
    <source>
        <dbReference type="Proteomes" id="UP000580839"/>
    </source>
</evidence>
<proteinExistence type="predicted"/>
<evidence type="ECO:0000256" key="1">
    <source>
        <dbReference type="SAM" id="MobiDB-lite"/>
    </source>
</evidence>
<dbReference type="Gene3D" id="2.40.33.20">
    <property type="entry name" value="PK beta-barrel domain-like"/>
    <property type="match status" value="1"/>
</dbReference>
<dbReference type="SUPFAM" id="SSF50800">
    <property type="entry name" value="PK beta-barrel domain-like"/>
    <property type="match status" value="1"/>
</dbReference>
<dbReference type="GO" id="GO:0030151">
    <property type="term" value="F:molybdenum ion binding"/>
    <property type="evidence" value="ECO:0007669"/>
    <property type="project" value="InterPro"/>
</dbReference>
<organism evidence="3 4">
    <name type="scientific">Eiseniibacteriota bacterium</name>
    <dbReference type="NCBI Taxonomy" id="2212470"/>
    <lineage>
        <taxon>Bacteria</taxon>
        <taxon>Candidatus Eiseniibacteriota</taxon>
    </lineage>
</organism>
<dbReference type="GO" id="GO:0030170">
    <property type="term" value="F:pyridoxal phosphate binding"/>
    <property type="evidence" value="ECO:0007669"/>
    <property type="project" value="InterPro"/>
</dbReference>
<dbReference type="Pfam" id="PF03476">
    <property type="entry name" value="MOSC_N"/>
    <property type="match status" value="1"/>
</dbReference>
<dbReference type="Pfam" id="PF03473">
    <property type="entry name" value="MOSC"/>
    <property type="match status" value="1"/>
</dbReference>
<dbReference type="InterPro" id="IPR005302">
    <property type="entry name" value="MoCF_Sase_C"/>
</dbReference>
<feature type="domain" description="MOSC" evidence="2">
    <location>
        <begin position="145"/>
        <end position="282"/>
    </location>
</feature>
<name>A0A849SC61_UNCEI</name>
<evidence type="ECO:0000259" key="2">
    <source>
        <dbReference type="PROSITE" id="PS51340"/>
    </source>
</evidence>